<dbReference type="Proteomes" id="UP001373714">
    <property type="component" value="Unassembled WGS sequence"/>
</dbReference>
<gene>
    <name evidence="2" type="ORF">TWF730_004210</name>
</gene>
<reference evidence="2 3" key="1">
    <citation type="submission" date="2019-10" db="EMBL/GenBank/DDBJ databases">
        <authorList>
            <person name="Palmer J.M."/>
        </authorList>
    </citation>
    <scope>NUCLEOTIDE SEQUENCE [LARGE SCALE GENOMIC DNA]</scope>
    <source>
        <strain evidence="2 3">TWF730</strain>
    </source>
</reference>
<feature type="compositionally biased region" description="Basic and acidic residues" evidence="1">
    <location>
        <begin position="472"/>
        <end position="484"/>
    </location>
</feature>
<feature type="region of interest" description="Disordered" evidence="1">
    <location>
        <begin position="196"/>
        <end position="219"/>
    </location>
</feature>
<accession>A0AAV9TZJ0</accession>
<feature type="region of interest" description="Disordered" evidence="1">
    <location>
        <begin position="352"/>
        <end position="400"/>
    </location>
</feature>
<feature type="compositionally biased region" description="Low complexity" evidence="1">
    <location>
        <begin position="369"/>
        <end position="393"/>
    </location>
</feature>
<dbReference type="EMBL" id="JAVHNS010000017">
    <property type="protein sequence ID" value="KAK6332550.1"/>
    <property type="molecule type" value="Genomic_DNA"/>
</dbReference>
<protein>
    <submittedName>
        <fullName evidence="2">Uncharacterized protein</fullName>
    </submittedName>
</protein>
<feature type="compositionally biased region" description="Acidic residues" evidence="1">
    <location>
        <begin position="441"/>
        <end position="456"/>
    </location>
</feature>
<evidence type="ECO:0000256" key="1">
    <source>
        <dbReference type="SAM" id="MobiDB-lite"/>
    </source>
</evidence>
<feature type="region of interest" description="Disordered" evidence="1">
    <location>
        <begin position="440"/>
        <end position="486"/>
    </location>
</feature>
<proteinExistence type="predicted"/>
<feature type="compositionally biased region" description="Low complexity" evidence="1">
    <location>
        <begin position="196"/>
        <end position="208"/>
    </location>
</feature>
<evidence type="ECO:0000313" key="2">
    <source>
        <dbReference type="EMBL" id="KAK6332550.1"/>
    </source>
</evidence>
<name>A0AAV9TZJ0_9PEZI</name>
<feature type="compositionally biased region" description="Acidic residues" evidence="1">
    <location>
        <begin position="1"/>
        <end position="27"/>
    </location>
</feature>
<evidence type="ECO:0000313" key="3">
    <source>
        <dbReference type="Proteomes" id="UP001373714"/>
    </source>
</evidence>
<feature type="compositionally biased region" description="Basic and acidic residues" evidence="1">
    <location>
        <begin position="353"/>
        <end position="365"/>
    </location>
</feature>
<comment type="caution">
    <text evidence="2">The sequence shown here is derived from an EMBL/GenBank/DDBJ whole genome shotgun (WGS) entry which is preliminary data.</text>
</comment>
<sequence length="721" mass="79825">MAGSYDDDNDDDAMDLDGPDPEPENEALAESPAAASTSHTISLGTQATVKAVPFPKAVLDKLIITLEEGMDSKALDFLTQITYSGISTPPKPSTSFSKKEITIPPSNVLTVITNISLHPTYTTRRTSTSFETDDVAIKASSYLRNITRLAGATNCALQSAWGFRRYSGAAAAASLLAMMGDGISTTGRRTRIRPTTTATTTTTTTTTTAASRKKGRQKLNNSGGEIDITPFANLPLANNENMFNRADDIWSIIGWAFVCSCVHKHRWHVWRDFLELLVEVLTNDFQERIDAAVAAAEEGGEEDGEVDLQGSLITSMGFLPDLDGGAGYKRVVRAIFANGEEKSRNEWTAIFPKETKGPPRKEQTNRKWTTATTDMNTDTAGTKTTAAGGLYAGKSGNKEEEGDVLKNLGANVVKDYHKFRNNVNDSSESYKEFRDKLAANEFDDDDGDDSDDENEEEKQSTNKPLSKKKKQKDGGTSEGEEKFRLQTPAEAAEAWGGMQAIILRLKFMALLTYTFAHDIPTLDCFYTEFTDTLRLLPLPQLQLFTSTSFLPPQTQITPGENKISATNPAFHGTILTTILQKSMTFQPATATGWNEHTDSINDYTLKTWYLPHPARGSDVECQVRLTSTLESLARLWHTWNLENGGWEWSVEMEEAVEEGIRVRRERAEAALEKRRKVRKRNEVDEVMIRMLGVVEGRLRCLVRVAKVVTLRNSDGKISKYT</sequence>
<organism evidence="2 3">
    <name type="scientific">Orbilia blumenaviensis</name>
    <dbReference type="NCBI Taxonomy" id="1796055"/>
    <lineage>
        <taxon>Eukaryota</taxon>
        <taxon>Fungi</taxon>
        <taxon>Dikarya</taxon>
        <taxon>Ascomycota</taxon>
        <taxon>Pezizomycotina</taxon>
        <taxon>Orbiliomycetes</taxon>
        <taxon>Orbiliales</taxon>
        <taxon>Orbiliaceae</taxon>
        <taxon>Orbilia</taxon>
    </lineage>
</organism>
<keyword evidence="3" id="KW-1185">Reference proteome</keyword>
<dbReference type="AlphaFoldDB" id="A0AAV9TZJ0"/>
<feature type="region of interest" description="Disordered" evidence="1">
    <location>
        <begin position="1"/>
        <end position="39"/>
    </location>
</feature>